<evidence type="ECO:0000313" key="2">
    <source>
        <dbReference type="EMBL" id="MBO1359332.1"/>
    </source>
</evidence>
<comment type="caution">
    <text evidence="2">The sequence shown here is derived from an EMBL/GenBank/DDBJ whole genome shotgun (WGS) entry which is preliminary data.</text>
</comment>
<dbReference type="RefSeq" id="WP_207880260.1">
    <property type="nucleotide sequence ID" value="NZ_JAFVMF010000005.1"/>
</dbReference>
<organism evidence="2 3">
    <name type="scientific">Acetobacter sacchari</name>
    <dbReference type="NCBI Taxonomy" id="2661687"/>
    <lineage>
        <taxon>Bacteria</taxon>
        <taxon>Pseudomonadati</taxon>
        <taxon>Pseudomonadota</taxon>
        <taxon>Alphaproteobacteria</taxon>
        <taxon>Acetobacterales</taxon>
        <taxon>Acetobacteraceae</taxon>
        <taxon>Acetobacter</taxon>
    </lineage>
</organism>
<reference evidence="2 3" key="1">
    <citation type="submission" date="2021-03" db="EMBL/GenBank/DDBJ databases">
        <title>The complete genome sequence of Acetobacter sacchari TBRC 11175.</title>
        <authorList>
            <person name="Charoenyingcharoen P."/>
            <person name="Yukphan P."/>
        </authorList>
    </citation>
    <scope>NUCLEOTIDE SEQUENCE [LARGE SCALE GENOMIC DNA]</scope>
    <source>
        <strain evidence="2 3">TBRC 11175</strain>
    </source>
</reference>
<feature type="region of interest" description="Disordered" evidence="1">
    <location>
        <begin position="1"/>
        <end position="35"/>
    </location>
</feature>
<evidence type="ECO:0000256" key="1">
    <source>
        <dbReference type="SAM" id="MobiDB-lite"/>
    </source>
</evidence>
<proteinExistence type="predicted"/>
<accession>A0ABS3LTU1</accession>
<dbReference type="Proteomes" id="UP000664771">
    <property type="component" value="Unassembled WGS sequence"/>
</dbReference>
<evidence type="ECO:0000313" key="3">
    <source>
        <dbReference type="Proteomes" id="UP000664771"/>
    </source>
</evidence>
<keyword evidence="3" id="KW-1185">Reference proteome</keyword>
<protein>
    <submittedName>
        <fullName evidence="2">Uncharacterized protein</fullName>
    </submittedName>
</protein>
<gene>
    <name evidence="2" type="ORF">J2D73_05925</name>
</gene>
<sequence>MKNNALFVDPAPSGEARQTVRQSGQSASGVFPSSLRRAILRPGQLSAP</sequence>
<name>A0ABS3LTU1_9PROT</name>
<feature type="compositionally biased region" description="Polar residues" evidence="1">
    <location>
        <begin position="19"/>
        <end position="28"/>
    </location>
</feature>
<dbReference type="EMBL" id="JAFVMF010000005">
    <property type="protein sequence ID" value="MBO1359332.1"/>
    <property type="molecule type" value="Genomic_DNA"/>
</dbReference>